<evidence type="ECO:0000313" key="5">
    <source>
        <dbReference type="Proteomes" id="UP000317209"/>
    </source>
</evidence>
<feature type="compositionally biased region" description="Low complexity" evidence="1">
    <location>
        <begin position="412"/>
        <end position="427"/>
    </location>
</feature>
<feature type="domain" description="Glycerophosphoryl diester phosphodiesterase membrane" evidence="3">
    <location>
        <begin position="198"/>
        <end position="315"/>
    </location>
</feature>
<dbReference type="Pfam" id="PF10110">
    <property type="entry name" value="GPDPase_memb"/>
    <property type="match status" value="1"/>
</dbReference>
<keyword evidence="2" id="KW-0472">Membrane</keyword>
<feature type="transmembrane region" description="Helical" evidence="2">
    <location>
        <begin position="193"/>
        <end position="225"/>
    </location>
</feature>
<dbReference type="AlphaFoldDB" id="A0A543BP73"/>
<sequence>MTRWERTTEGMPVSGQMWTPAPKKGIIPLHPLTFGMLLGKAFAALRHNPKVLFGFAVVIQLIVVLATAGIMGVVLFTSFARLETVPVGSPDFDAVLAGTIAVNIVAGLAVGLASIAFTAIMQGVVAAEIGYAAIGVKATLRMLWKKMAPAFWRLTGFASLSVVAVFGFIAVVAALIGAFIAGGLGGSAELIGVLVIVVILIALACIPLVVWLSTKLLLVPSILVLERARFREALVRSWRLTRGRFWVAWGVTFLISAIMGLAMQVVSLPVALLSSLLGSVVAPTGSAEPSAIVSYVFTLIAPQILLLVLQAITLVVQSTGSALVYLDCRMRYEGLDQTLISHVERRDLGWTEEQLGDPYAVDPSRAVSHVPPPRQVPEHVMMSAGYAYQPQYGAPASPGPAQATPAPPPAAGQPYPAQQYPAQQYPAQPYPPQQYPYAGQQYPVPPQPSPAQAPAPVPPAFAPAPPAVSSPTVLPPTTPPAPNDSPWAPPADGGWTAPGADGDGSA</sequence>
<feature type="transmembrane region" description="Helical" evidence="2">
    <location>
        <begin position="154"/>
        <end position="181"/>
    </location>
</feature>
<keyword evidence="2" id="KW-1133">Transmembrane helix</keyword>
<dbReference type="EMBL" id="VFOX01000001">
    <property type="protein sequence ID" value="TQL86630.1"/>
    <property type="molecule type" value="Genomic_DNA"/>
</dbReference>
<feature type="transmembrane region" description="Helical" evidence="2">
    <location>
        <begin position="292"/>
        <end position="316"/>
    </location>
</feature>
<accession>A0A543BP73</accession>
<reference evidence="4 5" key="1">
    <citation type="submission" date="2019-06" db="EMBL/GenBank/DDBJ databases">
        <title>Sequencing the genomes of 1000 actinobacteria strains.</title>
        <authorList>
            <person name="Klenk H.-P."/>
        </authorList>
    </citation>
    <scope>NUCLEOTIDE SEQUENCE [LARGE SCALE GENOMIC DNA]</scope>
    <source>
        <strain evidence="4 5">DSM 20169</strain>
    </source>
</reference>
<keyword evidence="2" id="KW-0812">Transmembrane</keyword>
<evidence type="ECO:0000259" key="3">
    <source>
        <dbReference type="Pfam" id="PF10110"/>
    </source>
</evidence>
<feature type="compositionally biased region" description="Pro residues" evidence="1">
    <location>
        <begin position="443"/>
        <end position="489"/>
    </location>
</feature>
<comment type="caution">
    <text evidence="4">The sequence shown here is derived from an EMBL/GenBank/DDBJ whole genome shotgun (WGS) entry which is preliminary data.</text>
</comment>
<feature type="region of interest" description="Disordered" evidence="1">
    <location>
        <begin position="393"/>
        <end position="506"/>
    </location>
</feature>
<dbReference type="PANTHER" id="PTHR33133">
    <property type="entry name" value="OS08G0107100 PROTEIN-RELATED"/>
    <property type="match status" value="1"/>
</dbReference>
<name>A0A543BP73_9MICO</name>
<feature type="transmembrane region" description="Helical" evidence="2">
    <location>
        <begin position="246"/>
        <end position="272"/>
    </location>
</feature>
<feature type="transmembrane region" description="Helical" evidence="2">
    <location>
        <begin position="100"/>
        <end position="133"/>
    </location>
</feature>
<proteinExistence type="predicted"/>
<gene>
    <name evidence="4" type="ORF">FB560_2293</name>
</gene>
<feature type="transmembrane region" description="Helical" evidence="2">
    <location>
        <begin position="52"/>
        <end position="80"/>
    </location>
</feature>
<evidence type="ECO:0000256" key="2">
    <source>
        <dbReference type="SAM" id="Phobius"/>
    </source>
</evidence>
<dbReference type="PANTHER" id="PTHR33133:SF1">
    <property type="entry name" value="EXPRESSED PROTEIN-RELATED"/>
    <property type="match status" value="1"/>
</dbReference>
<keyword evidence="5" id="KW-1185">Reference proteome</keyword>
<dbReference type="InterPro" id="IPR018476">
    <property type="entry name" value="GlyceroP-diester-Pdiesterase_M"/>
</dbReference>
<evidence type="ECO:0000313" key="4">
    <source>
        <dbReference type="EMBL" id="TQL86630.1"/>
    </source>
</evidence>
<organism evidence="4 5">
    <name type="scientific">Microbacterium saperdae</name>
    <dbReference type="NCBI Taxonomy" id="69368"/>
    <lineage>
        <taxon>Bacteria</taxon>
        <taxon>Bacillati</taxon>
        <taxon>Actinomycetota</taxon>
        <taxon>Actinomycetes</taxon>
        <taxon>Micrococcales</taxon>
        <taxon>Microbacteriaceae</taxon>
        <taxon>Microbacterium</taxon>
    </lineage>
</organism>
<protein>
    <submittedName>
        <fullName evidence="4">Glycerophosphoryl diester phosphodiesterase family protein</fullName>
    </submittedName>
</protein>
<feature type="compositionally biased region" description="Low complexity" evidence="1">
    <location>
        <begin position="393"/>
        <end position="404"/>
    </location>
</feature>
<evidence type="ECO:0000256" key="1">
    <source>
        <dbReference type="SAM" id="MobiDB-lite"/>
    </source>
</evidence>
<dbReference type="Proteomes" id="UP000317209">
    <property type="component" value="Unassembled WGS sequence"/>
</dbReference>